<keyword evidence="3" id="KW-1185">Reference proteome</keyword>
<name>A0A194VTD9_CYTMA</name>
<reference evidence="2" key="1">
    <citation type="submission" date="2014-12" db="EMBL/GenBank/DDBJ databases">
        <title>Genome Sequence of Valsa Canker Pathogens Uncovers a Specific Adaption of Colonization on Woody Bark.</title>
        <authorList>
            <person name="Yin Z."/>
            <person name="Liu H."/>
            <person name="Gao X."/>
            <person name="Li Z."/>
            <person name="Song N."/>
            <person name="Ke X."/>
            <person name="Dai Q."/>
            <person name="Wu Y."/>
            <person name="Sun Y."/>
            <person name="Xu J.-R."/>
            <person name="Kang Z.K."/>
            <person name="Wang L."/>
            <person name="Huang L."/>
        </authorList>
    </citation>
    <scope>NUCLEOTIDE SEQUENCE [LARGE SCALE GENOMIC DNA]</scope>
    <source>
        <strain evidence="2">03-8</strain>
    </source>
</reference>
<evidence type="ECO:0000313" key="3">
    <source>
        <dbReference type="Proteomes" id="UP000078559"/>
    </source>
</evidence>
<dbReference type="OrthoDB" id="3528649at2759"/>
<sequence length="342" mass="38587">MELNSGLREMILALRAAMPGIGLKKLTAHVNACLPPDIKVKKHSIRDFVRGLDDAVDTGTASSEANTKDTATEAATGPTAALQPRDQRFKEVTERFFLDFRSAERQYLLNLDSGLSKKMRSGEDGEEVLPDMYPVSHVRHYMEVLFVLKGLKPCTLFFLHHHDDSAARILTGVVVRCLAPALERFGIESYGFRLHYIATDILTMYQHNYKGAWVLVDTGSSKWPLVRDVFFKAEPERLVPEQIICSALGYPVKVRPNMERQVQFKDEDEWKVLRGVLGEGKVCCVDGTEFSCSDGNPTEWQDIMHFFDKCRDVALEVGTQLQICADLHPALRAWGKENLELE</sequence>
<feature type="region of interest" description="Disordered" evidence="1">
    <location>
        <begin position="57"/>
        <end position="83"/>
    </location>
</feature>
<accession>A0A194VTD9</accession>
<evidence type="ECO:0000313" key="2">
    <source>
        <dbReference type="EMBL" id="KUI67466.1"/>
    </source>
</evidence>
<evidence type="ECO:0000256" key="1">
    <source>
        <dbReference type="SAM" id="MobiDB-lite"/>
    </source>
</evidence>
<feature type="compositionally biased region" description="Low complexity" evidence="1">
    <location>
        <begin position="72"/>
        <end position="81"/>
    </location>
</feature>
<dbReference type="Proteomes" id="UP000078559">
    <property type="component" value="Chromosome 3"/>
</dbReference>
<protein>
    <submittedName>
        <fullName evidence="2">Uncharacterized protein</fullName>
    </submittedName>
</protein>
<dbReference type="AlphaFoldDB" id="A0A194VTD9"/>
<gene>
    <name evidence="2" type="ORF">VM1G_03111</name>
</gene>
<dbReference type="EMBL" id="CM003100">
    <property type="protein sequence ID" value="KUI67466.1"/>
    <property type="molecule type" value="Genomic_DNA"/>
</dbReference>
<proteinExistence type="predicted"/>
<organism evidence="2 3">
    <name type="scientific">Cytospora mali</name>
    <name type="common">Apple Valsa canker fungus</name>
    <name type="synonym">Valsa mali</name>
    <dbReference type="NCBI Taxonomy" id="578113"/>
    <lineage>
        <taxon>Eukaryota</taxon>
        <taxon>Fungi</taxon>
        <taxon>Dikarya</taxon>
        <taxon>Ascomycota</taxon>
        <taxon>Pezizomycotina</taxon>
        <taxon>Sordariomycetes</taxon>
        <taxon>Sordariomycetidae</taxon>
        <taxon>Diaporthales</taxon>
        <taxon>Cytosporaceae</taxon>
        <taxon>Cytospora</taxon>
    </lineage>
</organism>